<keyword evidence="2" id="KW-0812">Transmembrane</keyword>
<keyword evidence="2" id="KW-1133">Transmembrane helix</keyword>
<dbReference type="Proteomes" id="UP000078542">
    <property type="component" value="Unassembled WGS sequence"/>
</dbReference>
<organism evidence="3 4">
    <name type="scientific">Cyphomyrmex costatus</name>
    <dbReference type="NCBI Taxonomy" id="456900"/>
    <lineage>
        <taxon>Eukaryota</taxon>
        <taxon>Metazoa</taxon>
        <taxon>Ecdysozoa</taxon>
        <taxon>Arthropoda</taxon>
        <taxon>Hexapoda</taxon>
        <taxon>Insecta</taxon>
        <taxon>Pterygota</taxon>
        <taxon>Neoptera</taxon>
        <taxon>Endopterygota</taxon>
        <taxon>Hymenoptera</taxon>
        <taxon>Apocrita</taxon>
        <taxon>Aculeata</taxon>
        <taxon>Formicoidea</taxon>
        <taxon>Formicidae</taxon>
        <taxon>Myrmicinae</taxon>
        <taxon>Cyphomyrmex</taxon>
    </lineage>
</organism>
<feature type="compositionally biased region" description="Basic and acidic residues" evidence="1">
    <location>
        <begin position="215"/>
        <end position="227"/>
    </location>
</feature>
<evidence type="ECO:0000256" key="1">
    <source>
        <dbReference type="SAM" id="MobiDB-lite"/>
    </source>
</evidence>
<protein>
    <submittedName>
        <fullName evidence="3">Uncharacterized protein</fullName>
    </submittedName>
</protein>
<keyword evidence="2" id="KW-0472">Membrane</keyword>
<accession>A0A195CMR0</accession>
<evidence type="ECO:0000313" key="4">
    <source>
        <dbReference type="Proteomes" id="UP000078542"/>
    </source>
</evidence>
<keyword evidence="4" id="KW-1185">Reference proteome</keyword>
<name>A0A195CMR0_9HYME</name>
<dbReference type="AlphaFoldDB" id="A0A195CMR0"/>
<feature type="transmembrane region" description="Helical" evidence="2">
    <location>
        <begin position="136"/>
        <end position="156"/>
    </location>
</feature>
<gene>
    <name evidence="3" type="ORF">ALC62_07268</name>
</gene>
<reference evidence="3 4" key="1">
    <citation type="submission" date="2016-03" db="EMBL/GenBank/DDBJ databases">
        <title>Cyphomyrmex costatus WGS genome.</title>
        <authorList>
            <person name="Nygaard S."/>
            <person name="Hu H."/>
            <person name="Boomsma J."/>
            <person name="Zhang G."/>
        </authorList>
    </citation>
    <scope>NUCLEOTIDE SEQUENCE [LARGE SCALE GENOMIC DNA]</scope>
    <source>
        <strain evidence="3">MS0001</strain>
        <tissue evidence="3">Whole body</tissue>
    </source>
</reference>
<sequence>MVAMSYQASTGFFVANWAYLKIRALAIVAFSHVSYTRKEINPLLHPTRHVSHHLLESSFIHGICEFTIDTTNFCIRAVLIVRCAVEFTLLTRLRYRTFPGSVHLRRLAYLAMSKVKEGARDPASIENVKTARSVHFYVKLFAISFFTFPIFLGFYGNREPLHCDRNQLKKARRKEQLYRQRGRQVQSIRREFTLSATLVQQRRAGNSENVIPGAKKRERERLTSQKESRCKLGLSGSRLQLEDKSFPRDSCAFGSGTRDAQVGLDGGRLRERWLRELEGSERDEPNCEITGSLGFYRYPKDLCLRGLRNGCKWCPRREWSSPPDAQRAATDARRGVLYSSVFLGSPGKSSSLHLELLVRFSNRLLFFYEAEVTK</sequence>
<proteinExistence type="predicted"/>
<evidence type="ECO:0000313" key="3">
    <source>
        <dbReference type="EMBL" id="KYN01965.1"/>
    </source>
</evidence>
<feature type="region of interest" description="Disordered" evidence="1">
    <location>
        <begin position="206"/>
        <end position="227"/>
    </location>
</feature>
<evidence type="ECO:0000256" key="2">
    <source>
        <dbReference type="SAM" id="Phobius"/>
    </source>
</evidence>
<dbReference type="STRING" id="456900.A0A195CMR0"/>
<dbReference type="EMBL" id="KQ977565">
    <property type="protein sequence ID" value="KYN01965.1"/>
    <property type="molecule type" value="Genomic_DNA"/>
</dbReference>